<name>A0A392VEZ8_9FABA</name>
<feature type="region of interest" description="Disordered" evidence="1">
    <location>
        <begin position="34"/>
        <end position="72"/>
    </location>
</feature>
<feature type="compositionally biased region" description="Acidic residues" evidence="1">
    <location>
        <begin position="44"/>
        <end position="56"/>
    </location>
</feature>
<evidence type="ECO:0000313" key="3">
    <source>
        <dbReference type="Proteomes" id="UP000265520"/>
    </source>
</evidence>
<comment type="caution">
    <text evidence="2">The sequence shown here is derived from an EMBL/GenBank/DDBJ whole genome shotgun (WGS) entry which is preliminary data.</text>
</comment>
<protein>
    <submittedName>
        <fullName evidence="2">Uncharacterized protein</fullName>
    </submittedName>
</protein>
<feature type="non-terminal residue" evidence="2">
    <location>
        <position position="1"/>
    </location>
</feature>
<dbReference type="Proteomes" id="UP000265520">
    <property type="component" value="Unassembled WGS sequence"/>
</dbReference>
<sequence length="72" mass="7820">EMITMLEATSKELDEQKLQYECMIHALKIEEAAAEAASAGIDETMSDDACSEEEEADSKAGEEESDSSECDP</sequence>
<dbReference type="AlphaFoldDB" id="A0A392VEZ8"/>
<reference evidence="2 3" key="1">
    <citation type="journal article" date="2018" name="Front. Plant Sci.">
        <title>Red Clover (Trifolium pratense) and Zigzag Clover (T. medium) - A Picture of Genomic Similarities and Differences.</title>
        <authorList>
            <person name="Dluhosova J."/>
            <person name="Istvanek J."/>
            <person name="Nedelnik J."/>
            <person name="Repkova J."/>
        </authorList>
    </citation>
    <scope>NUCLEOTIDE SEQUENCE [LARGE SCALE GENOMIC DNA]</scope>
    <source>
        <strain evidence="3">cv. 10/8</strain>
        <tissue evidence="2">Leaf</tissue>
    </source>
</reference>
<feature type="compositionally biased region" description="Acidic residues" evidence="1">
    <location>
        <begin position="63"/>
        <end position="72"/>
    </location>
</feature>
<keyword evidence="3" id="KW-1185">Reference proteome</keyword>
<evidence type="ECO:0000313" key="2">
    <source>
        <dbReference type="EMBL" id="MCI85531.1"/>
    </source>
</evidence>
<evidence type="ECO:0000256" key="1">
    <source>
        <dbReference type="SAM" id="MobiDB-lite"/>
    </source>
</evidence>
<proteinExistence type="predicted"/>
<dbReference type="EMBL" id="LXQA011117715">
    <property type="protein sequence ID" value="MCI85531.1"/>
    <property type="molecule type" value="Genomic_DNA"/>
</dbReference>
<organism evidence="2 3">
    <name type="scientific">Trifolium medium</name>
    <dbReference type="NCBI Taxonomy" id="97028"/>
    <lineage>
        <taxon>Eukaryota</taxon>
        <taxon>Viridiplantae</taxon>
        <taxon>Streptophyta</taxon>
        <taxon>Embryophyta</taxon>
        <taxon>Tracheophyta</taxon>
        <taxon>Spermatophyta</taxon>
        <taxon>Magnoliopsida</taxon>
        <taxon>eudicotyledons</taxon>
        <taxon>Gunneridae</taxon>
        <taxon>Pentapetalae</taxon>
        <taxon>rosids</taxon>
        <taxon>fabids</taxon>
        <taxon>Fabales</taxon>
        <taxon>Fabaceae</taxon>
        <taxon>Papilionoideae</taxon>
        <taxon>50 kb inversion clade</taxon>
        <taxon>NPAAA clade</taxon>
        <taxon>Hologalegina</taxon>
        <taxon>IRL clade</taxon>
        <taxon>Trifolieae</taxon>
        <taxon>Trifolium</taxon>
    </lineage>
</organism>
<accession>A0A392VEZ8</accession>
<feature type="non-terminal residue" evidence="2">
    <location>
        <position position="72"/>
    </location>
</feature>